<proteinExistence type="predicted"/>
<dbReference type="CDD" id="cd09272">
    <property type="entry name" value="RNase_HI_RT_Ty1"/>
    <property type="match status" value="1"/>
</dbReference>
<dbReference type="InterPro" id="IPR043502">
    <property type="entry name" value="DNA/RNA_pol_sf"/>
</dbReference>
<keyword evidence="1" id="KW-0862">Zinc</keyword>
<keyword evidence="1" id="KW-0863">Zinc-finger</keyword>
<sequence length="554" mass="64236">MGHLTKNCQNKRPATESNQLPVTVICHACGEKGHYTNQCQKTKINAQGRAYFLRDRNAHQDPNIVTDAFYDIKMADENLVSTNTVIKGATLTLLNQPFEIDLIPIELGSFDNVIGMDWLSKYHAKILYDEKVIHIPINGKTLIIRVMEKKKSEEKRLEDILVVKEFSYIFPKDLLSLPLVRQVESQINQIPRPAPVAHAPYRLAPSEMQELSNQLQEIDDLFNQLQGSSIYSKIDLRSGYHQLRFFGHLIDSQGLHVDPAKIKVVKNWETPTTPTEDNPSHVYKLKKSLYGLKQAPDSWYDMLSTFLISQQFSKGAVDPTLFTWHAGNDLSLAKPVKNHLQAVKRILRYLNRTINMVLWAIALCCNNVQNSRAKHIDVRYHFIKEQVKNGIVELYFVRTKYQLADIFTKLLPRVRFNFLIDKLENRLDIRKCNGRIPHGLTLREPTCQVVLDAIELTLCYPLFLITTDVPEVYMHLFWNFVYKHDTFYRFKINKKKRFKLTLEVFQDIFQICPRVPGRNFDALPSKEDTVSFLIELSHTREINSLNDVVVDQMH</sequence>
<evidence type="ECO:0000256" key="1">
    <source>
        <dbReference type="PROSITE-ProRule" id="PRU00047"/>
    </source>
</evidence>
<gene>
    <name evidence="3" type="ORF">Tci_032222</name>
</gene>
<organism evidence="3">
    <name type="scientific">Tanacetum cinerariifolium</name>
    <name type="common">Dalmatian daisy</name>
    <name type="synonym">Chrysanthemum cinerariifolium</name>
    <dbReference type="NCBI Taxonomy" id="118510"/>
    <lineage>
        <taxon>Eukaryota</taxon>
        <taxon>Viridiplantae</taxon>
        <taxon>Streptophyta</taxon>
        <taxon>Embryophyta</taxon>
        <taxon>Tracheophyta</taxon>
        <taxon>Spermatophyta</taxon>
        <taxon>Magnoliopsida</taxon>
        <taxon>eudicotyledons</taxon>
        <taxon>Gunneridae</taxon>
        <taxon>Pentapetalae</taxon>
        <taxon>asterids</taxon>
        <taxon>campanulids</taxon>
        <taxon>Asterales</taxon>
        <taxon>Asteraceae</taxon>
        <taxon>Asteroideae</taxon>
        <taxon>Anthemideae</taxon>
        <taxon>Anthemidinae</taxon>
        <taxon>Tanacetum</taxon>
    </lineage>
</organism>
<dbReference type="InterPro" id="IPR021109">
    <property type="entry name" value="Peptidase_aspartic_dom_sf"/>
</dbReference>
<dbReference type="PANTHER" id="PTHR15503">
    <property type="entry name" value="LDOC1 RELATED"/>
    <property type="match status" value="1"/>
</dbReference>
<dbReference type="SUPFAM" id="SSF56672">
    <property type="entry name" value="DNA/RNA polymerases"/>
    <property type="match status" value="1"/>
</dbReference>
<dbReference type="Gene3D" id="2.40.70.10">
    <property type="entry name" value="Acid Proteases"/>
    <property type="match status" value="1"/>
</dbReference>
<dbReference type="InterPro" id="IPR013103">
    <property type="entry name" value="RVT_2"/>
</dbReference>
<dbReference type="GO" id="GO:0003964">
    <property type="term" value="F:RNA-directed DNA polymerase activity"/>
    <property type="evidence" value="ECO:0007669"/>
    <property type="project" value="UniProtKB-KW"/>
</dbReference>
<keyword evidence="3" id="KW-0808">Transferase</keyword>
<dbReference type="PANTHER" id="PTHR15503:SF45">
    <property type="entry name" value="RNA-DIRECTED DNA POLYMERASE HOMOLOG"/>
    <property type="match status" value="1"/>
</dbReference>
<name>A0A6L2LJ44_TANCI</name>
<dbReference type="Gene3D" id="3.30.70.270">
    <property type="match status" value="1"/>
</dbReference>
<dbReference type="Pfam" id="PF07727">
    <property type="entry name" value="RVT_2"/>
    <property type="match status" value="1"/>
</dbReference>
<feature type="domain" description="CCHC-type" evidence="2">
    <location>
        <begin position="26"/>
        <end position="41"/>
    </location>
</feature>
<dbReference type="PROSITE" id="PS50158">
    <property type="entry name" value="ZF_CCHC"/>
    <property type="match status" value="1"/>
</dbReference>
<keyword evidence="1" id="KW-0479">Metal-binding</keyword>
<protein>
    <submittedName>
        <fullName evidence="3">Reverse transcriptase domain-containing protein</fullName>
    </submittedName>
</protein>
<dbReference type="SUPFAM" id="SSF57756">
    <property type="entry name" value="Retrovirus zinc finger-like domains"/>
    <property type="match status" value="1"/>
</dbReference>
<dbReference type="GO" id="GO:0008270">
    <property type="term" value="F:zinc ion binding"/>
    <property type="evidence" value="ECO:0007669"/>
    <property type="project" value="UniProtKB-KW"/>
</dbReference>
<keyword evidence="3" id="KW-0695">RNA-directed DNA polymerase</keyword>
<dbReference type="InterPro" id="IPR043128">
    <property type="entry name" value="Rev_trsase/Diguanyl_cyclase"/>
</dbReference>
<accession>A0A6L2LJ44</accession>
<dbReference type="Pfam" id="PF08284">
    <property type="entry name" value="RVP_2"/>
    <property type="match status" value="1"/>
</dbReference>
<comment type="caution">
    <text evidence="3">The sequence shown here is derived from an EMBL/GenBank/DDBJ whole genome shotgun (WGS) entry which is preliminary data.</text>
</comment>
<dbReference type="GO" id="GO:0003676">
    <property type="term" value="F:nucleic acid binding"/>
    <property type="evidence" value="ECO:0007669"/>
    <property type="project" value="InterPro"/>
</dbReference>
<dbReference type="Gene3D" id="4.10.60.10">
    <property type="entry name" value="Zinc finger, CCHC-type"/>
    <property type="match status" value="1"/>
</dbReference>
<dbReference type="InterPro" id="IPR036875">
    <property type="entry name" value="Znf_CCHC_sf"/>
</dbReference>
<dbReference type="InterPro" id="IPR032567">
    <property type="entry name" value="RTL1-rel"/>
</dbReference>
<keyword evidence="3" id="KW-0548">Nucleotidyltransferase</keyword>
<reference evidence="3" key="1">
    <citation type="journal article" date="2019" name="Sci. Rep.">
        <title>Draft genome of Tanacetum cinerariifolium, the natural source of mosquito coil.</title>
        <authorList>
            <person name="Yamashiro T."/>
            <person name="Shiraishi A."/>
            <person name="Satake H."/>
            <person name="Nakayama K."/>
        </authorList>
    </citation>
    <scope>NUCLEOTIDE SEQUENCE</scope>
</reference>
<dbReference type="AlphaFoldDB" id="A0A6L2LJ44"/>
<evidence type="ECO:0000313" key="3">
    <source>
        <dbReference type="EMBL" id="GEU60244.1"/>
    </source>
</evidence>
<dbReference type="InterPro" id="IPR001878">
    <property type="entry name" value="Znf_CCHC"/>
</dbReference>
<evidence type="ECO:0000259" key="2">
    <source>
        <dbReference type="PROSITE" id="PS50158"/>
    </source>
</evidence>
<dbReference type="EMBL" id="BKCJ010004305">
    <property type="protein sequence ID" value="GEU60244.1"/>
    <property type="molecule type" value="Genomic_DNA"/>
</dbReference>